<feature type="domain" description="Reverse transcriptase zinc-binding" evidence="1">
    <location>
        <begin position="16"/>
        <end position="90"/>
    </location>
</feature>
<evidence type="ECO:0000313" key="3">
    <source>
        <dbReference type="Proteomes" id="UP001630127"/>
    </source>
</evidence>
<organism evidence="2 3">
    <name type="scientific">Cinchona calisaya</name>
    <dbReference type="NCBI Taxonomy" id="153742"/>
    <lineage>
        <taxon>Eukaryota</taxon>
        <taxon>Viridiplantae</taxon>
        <taxon>Streptophyta</taxon>
        <taxon>Embryophyta</taxon>
        <taxon>Tracheophyta</taxon>
        <taxon>Spermatophyta</taxon>
        <taxon>Magnoliopsida</taxon>
        <taxon>eudicotyledons</taxon>
        <taxon>Gunneridae</taxon>
        <taxon>Pentapetalae</taxon>
        <taxon>asterids</taxon>
        <taxon>lamiids</taxon>
        <taxon>Gentianales</taxon>
        <taxon>Rubiaceae</taxon>
        <taxon>Cinchonoideae</taxon>
        <taxon>Cinchoneae</taxon>
        <taxon>Cinchona</taxon>
    </lineage>
</organism>
<evidence type="ECO:0000259" key="1">
    <source>
        <dbReference type="Pfam" id="PF13966"/>
    </source>
</evidence>
<dbReference type="Pfam" id="PF13966">
    <property type="entry name" value="zf-RVT"/>
    <property type="match status" value="1"/>
</dbReference>
<reference evidence="2 3" key="1">
    <citation type="submission" date="2024-11" db="EMBL/GenBank/DDBJ databases">
        <title>A near-complete genome assembly of Cinchona calisaya.</title>
        <authorList>
            <person name="Lian D.C."/>
            <person name="Zhao X.W."/>
            <person name="Wei L."/>
        </authorList>
    </citation>
    <scope>NUCLEOTIDE SEQUENCE [LARGE SCALE GENOMIC DNA]</scope>
    <source>
        <tissue evidence="2">Nenye</tissue>
    </source>
</reference>
<gene>
    <name evidence="2" type="ORF">ACH5RR_001078</name>
</gene>
<sequence length="158" mass="18476">MSMNIIEDKSFSMHVASGSDANPVWKKLWKLHIQTKIKIFLWWACVDILLTNSKLSQRHIPVNDICVHCSSHGETLNHVHFHCPFVRQVWQEELEVVAVLLWYIWFRRNQKQHEDYTGTPPSLVAEASSYLQTCKAANLDLTGTQPNQLERWRPPTER</sequence>
<name>A0ABD3B2E3_9GENT</name>
<comment type="caution">
    <text evidence="2">The sequence shown here is derived from an EMBL/GenBank/DDBJ whole genome shotgun (WGS) entry which is preliminary data.</text>
</comment>
<dbReference type="AlphaFoldDB" id="A0ABD3B2E3"/>
<keyword evidence="3" id="KW-1185">Reference proteome</keyword>
<protein>
    <recommendedName>
        <fullName evidence="1">Reverse transcriptase zinc-binding domain-containing protein</fullName>
    </recommendedName>
</protein>
<evidence type="ECO:0000313" key="2">
    <source>
        <dbReference type="EMBL" id="KAL3537712.1"/>
    </source>
</evidence>
<dbReference type="InterPro" id="IPR026960">
    <property type="entry name" value="RVT-Znf"/>
</dbReference>
<proteinExistence type="predicted"/>
<dbReference type="EMBL" id="JBJUIK010000001">
    <property type="protein sequence ID" value="KAL3537712.1"/>
    <property type="molecule type" value="Genomic_DNA"/>
</dbReference>
<accession>A0ABD3B2E3</accession>
<dbReference type="Proteomes" id="UP001630127">
    <property type="component" value="Unassembled WGS sequence"/>
</dbReference>